<keyword evidence="3" id="KW-1185">Reference proteome</keyword>
<evidence type="ECO:0000256" key="1">
    <source>
        <dbReference type="SAM" id="Phobius"/>
    </source>
</evidence>
<accession>A0A9P6ZKG9</accession>
<evidence type="ECO:0000313" key="2">
    <source>
        <dbReference type="EMBL" id="KAG1769112.1"/>
    </source>
</evidence>
<name>A0A9P6ZKG9_9AGAM</name>
<sequence>MIFKKTAGGKVIKGTSYVFGGCKLNPLTFMTATVMFYQSDTNLKFRRAAILYVLCSSPFELIVFILRSCGIPIGV</sequence>
<dbReference type="EMBL" id="JABBWD010000074">
    <property type="protein sequence ID" value="KAG1769112.1"/>
    <property type="molecule type" value="Genomic_DNA"/>
</dbReference>
<dbReference type="Proteomes" id="UP000714275">
    <property type="component" value="Unassembled WGS sequence"/>
</dbReference>
<proteinExistence type="predicted"/>
<feature type="transmembrane region" description="Helical" evidence="1">
    <location>
        <begin position="17"/>
        <end position="37"/>
    </location>
</feature>
<comment type="caution">
    <text evidence="2">The sequence shown here is derived from an EMBL/GenBank/DDBJ whole genome shotgun (WGS) entry which is preliminary data.</text>
</comment>
<evidence type="ECO:0000313" key="3">
    <source>
        <dbReference type="Proteomes" id="UP000714275"/>
    </source>
</evidence>
<keyword evidence="1" id="KW-0472">Membrane</keyword>
<protein>
    <submittedName>
        <fullName evidence="2">Uncharacterized protein</fullName>
    </submittedName>
</protein>
<keyword evidence="1" id="KW-0812">Transmembrane</keyword>
<feature type="transmembrane region" description="Helical" evidence="1">
    <location>
        <begin position="49"/>
        <end position="73"/>
    </location>
</feature>
<reference evidence="2" key="1">
    <citation type="journal article" date="2020" name="New Phytol.">
        <title>Comparative genomics reveals dynamic genome evolution in host specialist ectomycorrhizal fungi.</title>
        <authorList>
            <person name="Lofgren L.A."/>
            <person name="Nguyen N.H."/>
            <person name="Vilgalys R."/>
            <person name="Ruytinx J."/>
            <person name="Liao H.L."/>
            <person name="Branco S."/>
            <person name="Kuo A."/>
            <person name="LaButti K."/>
            <person name="Lipzen A."/>
            <person name="Andreopoulos W."/>
            <person name="Pangilinan J."/>
            <person name="Riley R."/>
            <person name="Hundley H."/>
            <person name="Na H."/>
            <person name="Barry K."/>
            <person name="Grigoriev I.V."/>
            <person name="Stajich J.E."/>
            <person name="Kennedy P.G."/>
        </authorList>
    </citation>
    <scope>NUCLEOTIDE SEQUENCE</scope>
    <source>
        <strain evidence="2">DOB743</strain>
    </source>
</reference>
<gene>
    <name evidence="2" type="ORF">EV702DRAFT_1142341</name>
</gene>
<dbReference type="AlphaFoldDB" id="A0A9P6ZKG9"/>
<keyword evidence="1" id="KW-1133">Transmembrane helix</keyword>
<organism evidence="2 3">
    <name type="scientific">Suillus placidus</name>
    <dbReference type="NCBI Taxonomy" id="48579"/>
    <lineage>
        <taxon>Eukaryota</taxon>
        <taxon>Fungi</taxon>
        <taxon>Dikarya</taxon>
        <taxon>Basidiomycota</taxon>
        <taxon>Agaricomycotina</taxon>
        <taxon>Agaricomycetes</taxon>
        <taxon>Agaricomycetidae</taxon>
        <taxon>Boletales</taxon>
        <taxon>Suillineae</taxon>
        <taxon>Suillaceae</taxon>
        <taxon>Suillus</taxon>
    </lineage>
</organism>